<dbReference type="PANTHER" id="PTHR34406">
    <property type="entry name" value="PROTEIN YCEI"/>
    <property type="match status" value="1"/>
</dbReference>
<evidence type="ECO:0000313" key="3">
    <source>
        <dbReference type="EMBL" id="SEW30991.1"/>
    </source>
</evidence>
<accession>A0A1I0QUA8</accession>
<dbReference type="GeneID" id="99987397"/>
<dbReference type="RefSeq" id="WP_090259096.1">
    <property type="nucleotide sequence ID" value="NZ_FOIR01000002.1"/>
</dbReference>
<dbReference type="InterPro" id="IPR036761">
    <property type="entry name" value="TTHA0802/YceI-like_sf"/>
</dbReference>
<dbReference type="SMART" id="SM00867">
    <property type="entry name" value="YceI"/>
    <property type="match status" value="1"/>
</dbReference>
<dbReference type="AlphaFoldDB" id="A0A1I0QUA8"/>
<reference evidence="4" key="1">
    <citation type="submission" date="2016-10" db="EMBL/GenBank/DDBJ databases">
        <authorList>
            <person name="Varghese N."/>
            <person name="Submissions S."/>
        </authorList>
    </citation>
    <scope>NUCLEOTIDE SEQUENCE [LARGE SCALE GENOMIC DNA]</scope>
    <source>
        <strain evidence="4">CGMCC 1.12402</strain>
    </source>
</reference>
<feature type="chain" id="PRO_5011795530" evidence="1">
    <location>
        <begin position="25"/>
        <end position="246"/>
    </location>
</feature>
<dbReference type="Gene3D" id="2.40.128.110">
    <property type="entry name" value="Lipid/polyisoprenoid-binding, YceI-like"/>
    <property type="match status" value="1"/>
</dbReference>
<dbReference type="Pfam" id="PF04264">
    <property type="entry name" value="YceI"/>
    <property type="match status" value="1"/>
</dbReference>
<evidence type="ECO:0000259" key="2">
    <source>
        <dbReference type="SMART" id="SM00867"/>
    </source>
</evidence>
<feature type="signal peptide" evidence="1">
    <location>
        <begin position="1"/>
        <end position="24"/>
    </location>
</feature>
<dbReference type="PANTHER" id="PTHR34406:SF1">
    <property type="entry name" value="PROTEIN YCEI"/>
    <property type="match status" value="1"/>
</dbReference>
<feature type="domain" description="Lipid/polyisoprenoid-binding YceI-like" evidence="2">
    <location>
        <begin position="42"/>
        <end position="241"/>
    </location>
</feature>
<evidence type="ECO:0000256" key="1">
    <source>
        <dbReference type="SAM" id="SignalP"/>
    </source>
</evidence>
<dbReference type="EMBL" id="FOIR01000002">
    <property type="protein sequence ID" value="SEW30991.1"/>
    <property type="molecule type" value="Genomic_DNA"/>
</dbReference>
<protein>
    <submittedName>
        <fullName evidence="3">YceI-like domain-containing protein</fullName>
    </submittedName>
</protein>
<keyword evidence="4" id="KW-1185">Reference proteome</keyword>
<keyword evidence="1" id="KW-0732">Signal</keyword>
<gene>
    <name evidence="3" type="ORF">SAMN05216290_2706</name>
</gene>
<dbReference type="PROSITE" id="PS51257">
    <property type="entry name" value="PROKAR_LIPOPROTEIN"/>
    <property type="match status" value="1"/>
</dbReference>
<organism evidence="3 4">
    <name type="scientific">Roseivirga pacifica</name>
    <dbReference type="NCBI Taxonomy" id="1267423"/>
    <lineage>
        <taxon>Bacteria</taxon>
        <taxon>Pseudomonadati</taxon>
        <taxon>Bacteroidota</taxon>
        <taxon>Cytophagia</taxon>
        <taxon>Cytophagales</taxon>
        <taxon>Roseivirgaceae</taxon>
        <taxon>Roseivirga</taxon>
    </lineage>
</organism>
<sequence>MKILKSTLALALLAAVVLSCGSNGKTVETSDAKAVKANAEATAIPVATTESIVTWIGSKPAGKHNGTIGITEGNVLVDGNKVVGGTFTIDINSLTVVDLPADSEWNAKLKGHLLNADFFDAANHPTATFEITEVSPFAQAELTADKAEFESEFTPASLSEVMVENPTHFVSGNLTMRGTTKNITFPASVSIENGQVKAVANFNIDRTDWKLMYGDEASVADKAKDEFIYNTVNVGFELKAGTGAAL</sequence>
<proteinExistence type="predicted"/>
<dbReference type="InterPro" id="IPR007372">
    <property type="entry name" value="Lipid/polyisoprenoid-bd_YceI"/>
</dbReference>
<dbReference type="Proteomes" id="UP000199437">
    <property type="component" value="Unassembled WGS sequence"/>
</dbReference>
<dbReference type="STRING" id="1267423.SAMN05216290_2706"/>
<name>A0A1I0QUA8_9BACT</name>
<evidence type="ECO:0000313" key="4">
    <source>
        <dbReference type="Proteomes" id="UP000199437"/>
    </source>
</evidence>
<dbReference type="SUPFAM" id="SSF101874">
    <property type="entry name" value="YceI-like"/>
    <property type="match status" value="1"/>
</dbReference>
<dbReference type="OrthoDB" id="951410at2"/>